<proteinExistence type="predicted"/>
<accession>A0ABT9MAE1</accession>
<dbReference type="Proteomes" id="UP001232163">
    <property type="component" value="Unassembled WGS sequence"/>
</dbReference>
<evidence type="ECO:0008006" key="4">
    <source>
        <dbReference type="Google" id="ProtNLM"/>
    </source>
</evidence>
<reference evidence="2 3" key="1">
    <citation type="submission" date="2023-07" db="EMBL/GenBank/DDBJ databases">
        <title>Genomic Encyclopedia of Type Strains, Phase IV (KMG-IV): sequencing the most valuable type-strain genomes for metagenomic binning, comparative biology and taxonomic classification.</title>
        <authorList>
            <person name="Goeker M."/>
        </authorList>
    </citation>
    <scope>NUCLEOTIDE SEQUENCE [LARGE SCALE GENOMIC DNA]</scope>
    <source>
        <strain evidence="2 3">NIO-1023</strain>
    </source>
</reference>
<evidence type="ECO:0000313" key="2">
    <source>
        <dbReference type="EMBL" id="MDP9763244.1"/>
    </source>
</evidence>
<protein>
    <recommendedName>
        <fullName evidence="4">Ig-like domain-containing protein</fullName>
    </recommendedName>
</protein>
<evidence type="ECO:0000313" key="3">
    <source>
        <dbReference type="Proteomes" id="UP001232163"/>
    </source>
</evidence>
<dbReference type="PROSITE" id="PS51257">
    <property type="entry name" value="PROKAR_LIPOPROTEIN"/>
    <property type="match status" value="1"/>
</dbReference>
<dbReference type="EMBL" id="JAURUR010000001">
    <property type="protein sequence ID" value="MDP9763244.1"/>
    <property type="molecule type" value="Genomic_DNA"/>
</dbReference>
<keyword evidence="3" id="KW-1185">Reference proteome</keyword>
<organism evidence="2 3">
    <name type="scientific">Deinococcus enclensis</name>
    <dbReference type="NCBI Taxonomy" id="1049582"/>
    <lineage>
        <taxon>Bacteria</taxon>
        <taxon>Thermotogati</taxon>
        <taxon>Deinococcota</taxon>
        <taxon>Deinococci</taxon>
        <taxon>Deinococcales</taxon>
        <taxon>Deinococcaceae</taxon>
        <taxon>Deinococcus</taxon>
    </lineage>
</organism>
<feature type="signal peptide" evidence="1">
    <location>
        <begin position="1"/>
        <end position="22"/>
    </location>
</feature>
<feature type="chain" id="PRO_5046824173" description="Ig-like domain-containing protein" evidence="1">
    <location>
        <begin position="23"/>
        <end position="634"/>
    </location>
</feature>
<sequence length="634" mass="66927">MKMKKLLLLTLPLLLTACPGGVGPGASVVNVTASPDQLVTVNSTTTSGTTTFTFTNKAGSSAVTIDSATLTWTDAAGAPKTQTVAIPGFTLPAGFTCAAAGADPYAQCNYNDAGTTAADRSVTRAINDAELFAGVFTANPNVKDLPVTVRFNSTANAMNFTFTSQVTDTDGGTVTEAPKPVVIVNNASYTADPSKPISNTLSVTVSANAASGVGVKQLILELTDSKGIVTTLNVNDQESYTFNVDTTRYPDGALKLRAIAIDKQDRRGETTAVTTVQIANQVSPTIRVTSPTANAEVTGITPIVVQFQQNNTAFSFVNNTATIEVVDSGDRVITVQQAPIVQVNEGLWEARSEVDLNAPQYVNGTYTIRAKTDIRLTGAAANTTIASSSTFLNKSKVDEAPALNIMMPAYYGGSNTLRPILTRKSAVFVQVSDSNKVNQINLRFVCNAAEVMPGQNCNTNVYSYNVPVGVAGIQYRLFNTGILMDGEPYLPDGYYTMRATATDETGLSSFREMKVEVNRAKHGIANLGYNLASTFEITTSKLTPAGANWTIQGTTLNDTRVVELFYSSVEDGLARENPSAVGINTQLAAGSVISSGDVVFSAAGRYATAFLVQDLTTGVVEFYDGSNITATPKQ</sequence>
<gene>
    <name evidence="2" type="ORF">QO006_000657</name>
</gene>
<comment type="caution">
    <text evidence="2">The sequence shown here is derived from an EMBL/GenBank/DDBJ whole genome shotgun (WGS) entry which is preliminary data.</text>
</comment>
<dbReference type="RefSeq" id="WP_307464074.1">
    <property type="nucleotide sequence ID" value="NZ_JAURUR010000001.1"/>
</dbReference>
<name>A0ABT9MAE1_9DEIO</name>
<evidence type="ECO:0000256" key="1">
    <source>
        <dbReference type="SAM" id="SignalP"/>
    </source>
</evidence>
<keyword evidence="1" id="KW-0732">Signal</keyword>